<dbReference type="Proteomes" id="UP000646053">
    <property type="component" value="Unassembled WGS sequence"/>
</dbReference>
<protein>
    <recommendedName>
        <fullName evidence="2">Peptidase C39 domain-containing protein</fullName>
    </recommendedName>
</protein>
<evidence type="ECO:0000256" key="1">
    <source>
        <dbReference type="SAM" id="Phobius"/>
    </source>
</evidence>
<organism evidence="3 4">
    <name type="scientific">Myxacorys almedinensis A</name>
    <dbReference type="NCBI Taxonomy" id="2690445"/>
    <lineage>
        <taxon>Bacteria</taxon>
        <taxon>Bacillati</taxon>
        <taxon>Cyanobacteriota</taxon>
        <taxon>Cyanophyceae</taxon>
        <taxon>Leptolyngbyales</taxon>
        <taxon>Leptolyngbyaceae</taxon>
        <taxon>Myxacorys</taxon>
        <taxon>Myxacorys almedinensis</taxon>
    </lineage>
</organism>
<keyword evidence="1" id="KW-0812">Transmembrane</keyword>
<dbReference type="GO" id="GO:0008233">
    <property type="term" value="F:peptidase activity"/>
    <property type="evidence" value="ECO:0007669"/>
    <property type="project" value="InterPro"/>
</dbReference>
<keyword evidence="4" id="KW-1185">Reference proteome</keyword>
<dbReference type="Gene3D" id="3.90.70.10">
    <property type="entry name" value="Cysteine proteinases"/>
    <property type="match status" value="1"/>
</dbReference>
<dbReference type="InterPro" id="IPR036365">
    <property type="entry name" value="PGBD-like_sf"/>
</dbReference>
<gene>
    <name evidence="3" type="ORF">GS601_20810</name>
</gene>
<dbReference type="EMBL" id="WVIE01000037">
    <property type="protein sequence ID" value="NDJ19698.1"/>
    <property type="molecule type" value="Genomic_DNA"/>
</dbReference>
<sequence length="357" mass="39380">MILEAIATVVLGGLCFWGGIKAGRFWSDCANLGNGDRAIPSENVFQGKNAVSLLFLGLYILLIVVMLNIPQSKIFPQNWRIYGLQTSWTLIRISFLGFCGVAYAITQRSARPQIWSVVLLSVLGIGGFSAAESYILAPIYGDLIDNLQPNGVFKQTSMTSCAPSALATVLRRWNIQDATEVSVAKYAKTSRLGTTMPQIIDAARTFGLDGIELSPTWEQMQTINRPGVLAVWLIDGTRKLPHAVALLGMDKTRAAIADPSSGKIFLFTRSEFAEVWRQQYVPIYRPPEVLLLRESQAMDYLKQLGYNSSNLKAMLKEFQRSHNITATGTLDTQTTLLLTGAFLNDAPTLKDLQLPLE</sequence>
<feature type="transmembrane region" description="Helical" evidence="1">
    <location>
        <begin position="50"/>
        <end position="69"/>
    </location>
</feature>
<dbReference type="GO" id="GO:0016020">
    <property type="term" value="C:membrane"/>
    <property type="evidence" value="ECO:0007669"/>
    <property type="project" value="InterPro"/>
</dbReference>
<name>A0A8J8CKB5_9CYAN</name>
<keyword evidence="1" id="KW-1133">Transmembrane helix</keyword>
<dbReference type="AlphaFoldDB" id="A0A8J8CKB5"/>
<reference evidence="3" key="1">
    <citation type="submission" date="2019-12" db="EMBL/GenBank/DDBJ databases">
        <title>High-Quality draft genome sequences of three cyanobacteria isolated from the limestone walls of the Old Cathedral of Coimbra.</title>
        <authorList>
            <person name="Tiago I."/>
            <person name="Soares F."/>
            <person name="Portugal A."/>
        </authorList>
    </citation>
    <scope>NUCLEOTIDE SEQUENCE</scope>
    <source>
        <strain evidence="3">A</strain>
    </source>
</reference>
<feature type="transmembrane region" description="Helical" evidence="1">
    <location>
        <begin position="117"/>
        <end position="137"/>
    </location>
</feature>
<evidence type="ECO:0000313" key="4">
    <source>
        <dbReference type="Proteomes" id="UP000646053"/>
    </source>
</evidence>
<dbReference type="InterPro" id="IPR002477">
    <property type="entry name" value="Peptidoglycan-bd-like"/>
</dbReference>
<proteinExistence type="predicted"/>
<feature type="transmembrane region" description="Helical" evidence="1">
    <location>
        <begin position="81"/>
        <end position="105"/>
    </location>
</feature>
<comment type="caution">
    <text evidence="3">The sequence shown here is derived from an EMBL/GenBank/DDBJ whole genome shotgun (WGS) entry which is preliminary data.</text>
</comment>
<dbReference type="SUPFAM" id="SSF47090">
    <property type="entry name" value="PGBD-like"/>
    <property type="match status" value="1"/>
</dbReference>
<keyword evidence="1" id="KW-0472">Membrane</keyword>
<dbReference type="RefSeq" id="WP_162425222.1">
    <property type="nucleotide sequence ID" value="NZ_WVIE01000037.1"/>
</dbReference>
<dbReference type="GO" id="GO:0005524">
    <property type="term" value="F:ATP binding"/>
    <property type="evidence" value="ECO:0007669"/>
    <property type="project" value="InterPro"/>
</dbReference>
<dbReference type="Pfam" id="PF01471">
    <property type="entry name" value="PG_binding_1"/>
    <property type="match status" value="1"/>
</dbReference>
<evidence type="ECO:0000313" key="3">
    <source>
        <dbReference type="EMBL" id="NDJ19698.1"/>
    </source>
</evidence>
<dbReference type="InterPro" id="IPR005074">
    <property type="entry name" value="Peptidase_C39"/>
</dbReference>
<accession>A0A8J8CKB5</accession>
<dbReference type="PROSITE" id="PS50990">
    <property type="entry name" value="PEPTIDASE_C39"/>
    <property type="match status" value="1"/>
</dbReference>
<evidence type="ECO:0000259" key="2">
    <source>
        <dbReference type="PROSITE" id="PS50990"/>
    </source>
</evidence>
<dbReference type="GO" id="GO:0006508">
    <property type="term" value="P:proteolysis"/>
    <property type="evidence" value="ECO:0007669"/>
    <property type="project" value="InterPro"/>
</dbReference>
<dbReference type="Pfam" id="PF03412">
    <property type="entry name" value="Peptidase_C39"/>
    <property type="match status" value="1"/>
</dbReference>
<feature type="domain" description="Peptidase C39" evidence="2">
    <location>
        <begin position="155"/>
        <end position="283"/>
    </location>
</feature>